<organism evidence="1 2">
    <name type="scientific">Hoeflea alexandrii</name>
    <dbReference type="NCBI Taxonomy" id="288436"/>
    <lineage>
        <taxon>Bacteria</taxon>
        <taxon>Pseudomonadati</taxon>
        <taxon>Pseudomonadota</taxon>
        <taxon>Alphaproteobacteria</taxon>
        <taxon>Hyphomicrobiales</taxon>
        <taxon>Rhizobiaceae</taxon>
        <taxon>Hoeflea</taxon>
    </lineage>
</organism>
<proteinExistence type="predicted"/>
<evidence type="ECO:0000313" key="2">
    <source>
        <dbReference type="Proteomes" id="UP001320715"/>
    </source>
</evidence>
<evidence type="ECO:0008006" key="3">
    <source>
        <dbReference type="Google" id="ProtNLM"/>
    </source>
</evidence>
<reference evidence="1 2" key="1">
    <citation type="submission" date="2020-01" db="EMBL/GenBank/DDBJ databases">
        <title>Genomes of bacteria type strains.</title>
        <authorList>
            <person name="Chen J."/>
            <person name="Zhu S."/>
            <person name="Yang J."/>
        </authorList>
    </citation>
    <scope>NUCLEOTIDE SEQUENCE [LARGE SCALE GENOMIC DNA]</scope>
    <source>
        <strain evidence="1 2">DSM 16655</strain>
    </source>
</reference>
<dbReference type="Proteomes" id="UP001320715">
    <property type="component" value="Unassembled WGS sequence"/>
</dbReference>
<comment type="caution">
    <text evidence="1">The sequence shown here is derived from an EMBL/GenBank/DDBJ whole genome shotgun (WGS) entry which is preliminary data.</text>
</comment>
<dbReference type="RefSeq" id="WP_193217274.1">
    <property type="nucleotide sequence ID" value="NZ_CP159480.1"/>
</dbReference>
<accession>A0ABT1CW80</accession>
<sequence length="89" mass="9960">MSSKTVRKLLERDPEFVAKFLTGPSSALKEYGIDPETLPEKQVHALEAMVQQTQENIRTNAKLVGVEMAKSEWGIGMGCCNDVNTRFME</sequence>
<name>A0ABT1CW80_9HYPH</name>
<protein>
    <recommendedName>
        <fullName evidence="3">Extradiol ring-cleavage dioxygenase LigAB LigA subunit domain-containing protein</fullName>
    </recommendedName>
</protein>
<gene>
    <name evidence="1" type="ORF">GTW23_18530</name>
</gene>
<keyword evidence="2" id="KW-1185">Reference proteome</keyword>
<dbReference type="EMBL" id="JAAAML010000003">
    <property type="protein sequence ID" value="MCO6410183.1"/>
    <property type="molecule type" value="Genomic_DNA"/>
</dbReference>
<evidence type="ECO:0000313" key="1">
    <source>
        <dbReference type="EMBL" id="MCO6410183.1"/>
    </source>
</evidence>